<reference evidence="1" key="1">
    <citation type="submission" date="2021-09" db="EMBL/GenBank/DDBJ databases">
        <authorList>
            <consortium name="AG Swart"/>
            <person name="Singh M."/>
            <person name="Singh A."/>
            <person name="Seah K."/>
            <person name="Emmerich C."/>
        </authorList>
    </citation>
    <scope>NUCLEOTIDE SEQUENCE</scope>
    <source>
        <strain evidence="1">ATCC30299</strain>
    </source>
</reference>
<evidence type="ECO:0000313" key="2">
    <source>
        <dbReference type="Proteomes" id="UP001162131"/>
    </source>
</evidence>
<gene>
    <name evidence="1" type="ORF">BSTOLATCC_MIC42120</name>
</gene>
<sequence>MAVNSFSAQLGDLLFSVAKRPGIHLMAFIQKSIENEYKRIYYEQMIYQAAFLAKVRRQHLAGAVNFDTAYEEANEMSIEEHKIYAKGEYLEQIYNILGTLHNIARNIEVVYDKKQYENSGKTSLLDPNSFPIADLSNKHLIKDMTSIWTEFPNDVNPKLIDGVGFRTYTYKSTINHPEAGLGVFTESEKPIPPGTLLGFFPGIVYPSSTMEVKISRSKILKAEFPFIQRYNGTGIFHDDPLLYPAYYLGYTVEEYLHSRARLKNFPQIEIRPDMLNPYALGHMINHPPPNTSPNVGFIDLEVPYAFFPSFLMRYFPYMIYSEISKSRAWTNRNYHVVGVVSLKELHNEELFVNYGGERFPQDFAPEWMHVPPECKPIAPYLCKEEALYEFSRLNKMLIKWDEITASAIESVEMEREKQKQQRIKESLEDPKIFEKYYNKPK</sequence>
<dbReference type="InterPro" id="IPR040415">
    <property type="entry name" value="SETD9"/>
</dbReference>
<accession>A0AAU9JMC2</accession>
<evidence type="ECO:0008006" key="3">
    <source>
        <dbReference type="Google" id="ProtNLM"/>
    </source>
</evidence>
<dbReference type="Proteomes" id="UP001162131">
    <property type="component" value="Unassembled WGS sequence"/>
</dbReference>
<evidence type="ECO:0000313" key="1">
    <source>
        <dbReference type="EMBL" id="CAG9326858.1"/>
    </source>
</evidence>
<organism evidence="1 2">
    <name type="scientific">Blepharisma stoltei</name>
    <dbReference type="NCBI Taxonomy" id="1481888"/>
    <lineage>
        <taxon>Eukaryota</taxon>
        <taxon>Sar</taxon>
        <taxon>Alveolata</taxon>
        <taxon>Ciliophora</taxon>
        <taxon>Postciliodesmatophora</taxon>
        <taxon>Heterotrichea</taxon>
        <taxon>Heterotrichida</taxon>
        <taxon>Blepharismidae</taxon>
        <taxon>Blepharisma</taxon>
    </lineage>
</organism>
<comment type="caution">
    <text evidence="1">The sequence shown here is derived from an EMBL/GenBank/DDBJ whole genome shotgun (WGS) entry which is preliminary data.</text>
</comment>
<name>A0AAU9JMC2_9CILI</name>
<dbReference type="AlphaFoldDB" id="A0AAU9JMC2"/>
<keyword evidence="2" id="KW-1185">Reference proteome</keyword>
<dbReference type="PANTHER" id="PTHR33524">
    <property type="entry name" value="C5ORF35"/>
    <property type="match status" value="1"/>
</dbReference>
<dbReference type="EMBL" id="CAJZBQ010000041">
    <property type="protein sequence ID" value="CAG9326858.1"/>
    <property type="molecule type" value="Genomic_DNA"/>
</dbReference>
<dbReference type="PANTHER" id="PTHR33524:SF1">
    <property type="entry name" value="SET DOMAIN-CONTAINING PROTEIN"/>
    <property type="match status" value="1"/>
</dbReference>
<protein>
    <recommendedName>
        <fullName evidence="3">SET domain-containing protein</fullName>
    </recommendedName>
</protein>
<proteinExistence type="predicted"/>